<dbReference type="InterPro" id="IPR012340">
    <property type="entry name" value="NA-bd_OB-fold"/>
</dbReference>
<keyword evidence="2" id="KW-1185">Reference proteome</keyword>
<protein>
    <submittedName>
        <fullName evidence="1">Uncharacterized protein</fullName>
    </submittedName>
</protein>
<dbReference type="Gene3D" id="2.40.50.140">
    <property type="entry name" value="Nucleic acid-binding proteins"/>
    <property type="match status" value="1"/>
</dbReference>
<dbReference type="Proteomes" id="UP000005408">
    <property type="component" value="Unassembled WGS sequence"/>
</dbReference>
<dbReference type="AlphaFoldDB" id="A0A8W8MLZ6"/>
<name>A0A8W8MLZ6_MAGGI</name>
<dbReference type="SUPFAM" id="SSF50249">
    <property type="entry name" value="Nucleic acid-binding proteins"/>
    <property type="match status" value="1"/>
</dbReference>
<accession>A0A8W8MLZ6</accession>
<evidence type="ECO:0000313" key="2">
    <source>
        <dbReference type="Proteomes" id="UP000005408"/>
    </source>
</evidence>
<proteinExistence type="predicted"/>
<sequence length="346" mass="38872">MSAAKKARVEEEPSEIMGYIHNVSPIKLSRNNNKYFNAVFQDHEKYSDLVCFVPEYNQILTEMQKAKSPVCLAKVDKSISTRKPGLYDLKVTSATRISVASRQLDFRYEQPEDKVLTITEVKALQAFQKVSVKAKIMSQNDPTLQTIKSGEVIQKQYLTIADATNSIQLCAWDKHIEQIQLAKCYTFCNVSLRNFDNVKSLTTCPDTRIDLVDDIGPVKNVEVTSVSLIETITVDSVSCVSMTLCGVCNKDVGTYNSNVPTLKCKFCNMRQNTSKLQSSLKAQINCKLSDEPTLHKLSISNAVLKNFTDTNKMQSPDDIEDYLLSKKLKVEMTPSKSQILRIIQAV</sequence>
<reference evidence="1" key="1">
    <citation type="submission" date="2022-08" db="UniProtKB">
        <authorList>
            <consortium name="EnsemblMetazoa"/>
        </authorList>
    </citation>
    <scope>IDENTIFICATION</scope>
    <source>
        <strain evidence="1">05x7-T-G4-1.051#20</strain>
    </source>
</reference>
<dbReference type="EnsemblMetazoa" id="G33812.1">
    <property type="protein sequence ID" value="G33812.1:cds"/>
    <property type="gene ID" value="G33812"/>
</dbReference>
<evidence type="ECO:0000313" key="1">
    <source>
        <dbReference type="EnsemblMetazoa" id="G33812.1:cds"/>
    </source>
</evidence>
<organism evidence="1 2">
    <name type="scientific">Magallana gigas</name>
    <name type="common">Pacific oyster</name>
    <name type="synonym">Crassostrea gigas</name>
    <dbReference type="NCBI Taxonomy" id="29159"/>
    <lineage>
        <taxon>Eukaryota</taxon>
        <taxon>Metazoa</taxon>
        <taxon>Spiralia</taxon>
        <taxon>Lophotrochozoa</taxon>
        <taxon>Mollusca</taxon>
        <taxon>Bivalvia</taxon>
        <taxon>Autobranchia</taxon>
        <taxon>Pteriomorphia</taxon>
        <taxon>Ostreida</taxon>
        <taxon>Ostreoidea</taxon>
        <taxon>Ostreidae</taxon>
        <taxon>Magallana</taxon>
    </lineage>
</organism>